<keyword evidence="2" id="KW-0812">Transmembrane</keyword>
<feature type="transmembrane region" description="Helical" evidence="2">
    <location>
        <begin position="561"/>
        <end position="582"/>
    </location>
</feature>
<proteinExistence type="predicted"/>
<evidence type="ECO:0000313" key="3">
    <source>
        <dbReference type="EMBL" id="KAK3360514.1"/>
    </source>
</evidence>
<dbReference type="EMBL" id="JAUIQD010000002">
    <property type="protein sequence ID" value="KAK3360514.1"/>
    <property type="molecule type" value="Genomic_DNA"/>
</dbReference>
<reference evidence="3" key="1">
    <citation type="journal article" date="2023" name="Mol. Phylogenet. Evol.">
        <title>Genome-scale phylogeny and comparative genomics of the fungal order Sordariales.</title>
        <authorList>
            <person name="Hensen N."/>
            <person name="Bonometti L."/>
            <person name="Westerberg I."/>
            <person name="Brannstrom I.O."/>
            <person name="Guillou S."/>
            <person name="Cros-Aarteil S."/>
            <person name="Calhoun S."/>
            <person name="Haridas S."/>
            <person name="Kuo A."/>
            <person name="Mondo S."/>
            <person name="Pangilinan J."/>
            <person name="Riley R."/>
            <person name="LaButti K."/>
            <person name="Andreopoulos B."/>
            <person name="Lipzen A."/>
            <person name="Chen C."/>
            <person name="Yan M."/>
            <person name="Daum C."/>
            <person name="Ng V."/>
            <person name="Clum A."/>
            <person name="Steindorff A."/>
            <person name="Ohm R.A."/>
            <person name="Martin F."/>
            <person name="Silar P."/>
            <person name="Natvig D.O."/>
            <person name="Lalanne C."/>
            <person name="Gautier V."/>
            <person name="Ament-Velasquez S.L."/>
            <person name="Kruys A."/>
            <person name="Hutchinson M.I."/>
            <person name="Powell A.J."/>
            <person name="Barry K."/>
            <person name="Miller A.N."/>
            <person name="Grigoriev I.V."/>
            <person name="Debuchy R."/>
            <person name="Gladieux P."/>
            <person name="Hiltunen Thoren M."/>
            <person name="Johannesson H."/>
        </authorList>
    </citation>
    <scope>NUCLEOTIDE SEQUENCE</scope>
    <source>
        <strain evidence="3">CBS 955.72</strain>
    </source>
</reference>
<accession>A0AAJ0MIN3</accession>
<dbReference type="PANTHER" id="PTHR35394:SF5">
    <property type="entry name" value="DUF3176 DOMAIN-CONTAINING PROTEIN"/>
    <property type="match status" value="1"/>
</dbReference>
<feature type="transmembrane region" description="Helical" evidence="2">
    <location>
        <begin position="48"/>
        <end position="68"/>
    </location>
</feature>
<dbReference type="InterPro" id="IPR021514">
    <property type="entry name" value="DUF3176"/>
</dbReference>
<evidence type="ECO:0000256" key="2">
    <source>
        <dbReference type="SAM" id="Phobius"/>
    </source>
</evidence>
<keyword evidence="2" id="KW-1133">Transmembrane helix</keyword>
<dbReference type="PANTHER" id="PTHR35394">
    <property type="entry name" value="DUF3176 DOMAIN-CONTAINING PROTEIN"/>
    <property type="match status" value="1"/>
</dbReference>
<sequence>MDTITVHGEGHWHRVETLQPADSTTPSPSLPRSTTWSESKLGNWLFEFLWLLLSLFSFLAIAIVLSVYDGKPLPRLPLGITLNTFVALFSSTSKASFMIPIVEAISQCKWNWFRTGQPLSDFETFDTASRGFWGSVILIWRFKWRSIASLGAVVTILSIVSTPITQQVIEYPTRLAISQAANNVTTNAIKAWAFDPKVGPRAPVETILSTVLNNFLTRLSDPIQPLDVPCPTGACTFPVFNSLGICVKSANITSLLTVAETTPNPDAWPLQMLLTNVTRQYEISLGSASRECNMTVPSTLGFRTCRTHTNESFGFWDDEDLMAAKVYSFPLIYSMMDSKIFIDPSDPGPVRWGAVEIFFHLCVNTYNVSISSGTLSSTPIASAHLRPANNTNTPLGIVCNEMTNSAEPLQCFPSRGAEEEKTFLALGDPSKPDSMDQRDYFRAQRSSLYTLIDALHYAAAGLYLYDPIDNSDNGWTISSGITQVVEALYNNEGRFFNDTEPLDPKVQVERVMVIMGNVATGLTNMMRSAKEWTDGEQRFNTELVSGDALAEVTFVFVQWGWIGYMAFEICLASVFLTMTVIYTGRLDVKVLKTSPLATLLALDAGVRSAVGGITTTKEVERNARGAKVGLVGDGDVTSLSELKGSPNVETVSSVLSAEKPGGTGGDFNSGIFTSSSRDNN</sequence>
<keyword evidence="2" id="KW-0472">Membrane</keyword>
<evidence type="ECO:0000313" key="4">
    <source>
        <dbReference type="Proteomes" id="UP001275084"/>
    </source>
</evidence>
<protein>
    <submittedName>
        <fullName evidence="3">Uncharacterized protein</fullName>
    </submittedName>
</protein>
<feature type="compositionally biased region" description="Polar residues" evidence="1">
    <location>
        <begin position="670"/>
        <end position="680"/>
    </location>
</feature>
<comment type="caution">
    <text evidence="3">The sequence shown here is derived from an EMBL/GenBank/DDBJ whole genome shotgun (WGS) entry which is preliminary data.</text>
</comment>
<dbReference type="AlphaFoldDB" id="A0AAJ0MIN3"/>
<keyword evidence="4" id="KW-1185">Reference proteome</keyword>
<feature type="region of interest" description="Disordered" evidence="1">
    <location>
        <begin position="656"/>
        <end position="680"/>
    </location>
</feature>
<feature type="transmembrane region" description="Helical" evidence="2">
    <location>
        <begin position="147"/>
        <end position="164"/>
    </location>
</feature>
<organism evidence="3 4">
    <name type="scientific">Lasiosphaeria hispida</name>
    <dbReference type="NCBI Taxonomy" id="260671"/>
    <lineage>
        <taxon>Eukaryota</taxon>
        <taxon>Fungi</taxon>
        <taxon>Dikarya</taxon>
        <taxon>Ascomycota</taxon>
        <taxon>Pezizomycotina</taxon>
        <taxon>Sordariomycetes</taxon>
        <taxon>Sordariomycetidae</taxon>
        <taxon>Sordariales</taxon>
        <taxon>Lasiosphaeriaceae</taxon>
        <taxon>Lasiosphaeria</taxon>
    </lineage>
</organism>
<gene>
    <name evidence="3" type="ORF">B0T25DRAFT_578429</name>
</gene>
<dbReference type="Pfam" id="PF11374">
    <property type="entry name" value="DUF3176"/>
    <property type="match status" value="1"/>
</dbReference>
<reference evidence="3" key="2">
    <citation type="submission" date="2023-06" db="EMBL/GenBank/DDBJ databases">
        <authorList>
            <consortium name="Lawrence Berkeley National Laboratory"/>
            <person name="Haridas S."/>
            <person name="Hensen N."/>
            <person name="Bonometti L."/>
            <person name="Westerberg I."/>
            <person name="Brannstrom I.O."/>
            <person name="Guillou S."/>
            <person name="Cros-Aarteil S."/>
            <person name="Calhoun S."/>
            <person name="Kuo A."/>
            <person name="Mondo S."/>
            <person name="Pangilinan J."/>
            <person name="Riley R."/>
            <person name="Labutti K."/>
            <person name="Andreopoulos B."/>
            <person name="Lipzen A."/>
            <person name="Chen C."/>
            <person name="Yanf M."/>
            <person name="Daum C."/>
            <person name="Ng V."/>
            <person name="Clum A."/>
            <person name="Steindorff A."/>
            <person name="Ohm R."/>
            <person name="Martin F."/>
            <person name="Silar P."/>
            <person name="Natvig D."/>
            <person name="Lalanne C."/>
            <person name="Gautier V."/>
            <person name="Ament-Velasquez S.L."/>
            <person name="Kruys A."/>
            <person name="Hutchinson M.I."/>
            <person name="Powell A.J."/>
            <person name="Barry K."/>
            <person name="Miller A.N."/>
            <person name="Grigoriev I.V."/>
            <person name="Debuchy R."/>
            <person name="Gladieux P."/>
            <person name="Thoren M.H."/>
            <person name="Johannesson H."/>
        </authorList>
    </citation>
    <scope>NUCLEOTIDE SEQUENCE</scope>
    <source>
        <strain evidence="3">CBS 955.72</strain>
    </source>
</reference>
<evidence type="ECO:0000256" key="1">
    <source>
        <dbReference type="SAM" id="MobiDB-lite"/>
    </source>
</evidence>
<dbReference type="Proteomes" id="UP001275084">
    <property type="component" value="Unassembled WGS sequence"/>
</dbReference>
<name>A0AAJ0MIN3_9PEZI</name>